<feature type="domain" description="Glycosyltransferase 2-like" evidence="1">
    <location>
        <begin position="11"/>
        <end position="73"/>
    </location>
</feature>
<dbReference type="Gene3D" id="3.90.550.10">
    <property type="entry name" value="Spore Coat Polysaccharide Biosynthesis Protein SpsA, Chain A"/>
    <property type="match status" value="1"/>
</dbReference>
<organism evidence="2">
    <name type="scientific">marine sediment metagenome</name>
    <dbReference type="NCBI Taxonomy" id="412755"/>
    <lineage>
        <taxon>unclassified sequences</taxon>
        <taxon>metagenomes</taxon>
        <taxon>ecological metagenomes</taxon>
    </lineage>
</organism>
<proteinExistence type="predicted"/>
<dbReference type="AlphaFoldDB" id="X1CN99"/>
<dbReference type="Pfam" id="PF00535">
    <property type="entry name" value="Glycos_transf_2"/>
    <property type="match status" value="1"/>
</dbReference>
<dbReference type="EMBL" id="BART01018085">
    <property type="protein sequence ID" value="GAG85721.1"/>
    <property type="molecule type" value="Genomic_DNA"/>
</dbReference>
<evidence type="ECO:0000259" key="1">
    <source>
        <dbReference type="Pfam" id="PF00535"/>
    </source>
</evidence>
<accession>X1CN99</accession>
<dbReference type="InterPro" id="IPR029044">
    <property type="entry name" value="Nucleotide-diphossugar_trans"/>
</dbReference>
<reference evidence="2" key="1">
    <citation type="journal article" date="2014" name="Front. Microbiol.">
        <title>High frequency of phylogenetically diverse reductive dehalogenase-homologous genes in deep subseafloor sedimentary metagenomes.</title>
        <authorList>
            <person name="Kawai M."/>
            <person name="Futagami T."/>
            <person name="Toyoda A."/>
            <person name="Takaki Y."/>
            <person name="Nishi S."/>
            <person name="Hori S."/>
            <person name="Arai W."/>
            <person name="Tsubouchi T."/>
            <person name="Morono Y."/>
            <person name="Uchiyama I."/>
            <person name="Ito T."/>
            <person name="Fujiyama A."/>
            <person name="Inagaki F."/>
            <person name="Takami H."/>
        </authorList>
    </citation>
    <scope>NUCLEOTIDE SEQUENCE</scope>
    <source>
        <strain evidence="2">Expedition CK06-06</strain>
    </source>
</reference>
<dbReference type="PANTHER" id="PTHR43685:SF2">
    <property type="entry name" value="GLYCOSYLTRANSFERASE 2-LIKE DOMAIN-CONTAINING PROTEIN"/>
    <property type="match status" value="1"/>
</dbReference>
<dbReference type="PANTHER" id="PTHR43685">
    <property type="entry name" value="GLYCOSYLTRANSFERASE"/>
    <property type="match status" value="1"/>
</dbReference>
<name>X1CN99_9ZZZZ</name>
<dbReference type="SUPFAM" id="SSF53448">
    <property type="entry name" value="Nucleotide-diphospho-sugar transferases"/>
    <property type="match status" value="1"/>
</dbReference>
<sequence>MNEESNFKKVSIIIVSYNSSKFIFDCINSIRNQEYPYYEIIVVDNASIDNSVSLIKNNFPDIQIYESSKNLGLWNRHQNMAICQIFAGR</sequence>
<comment type="caution">
    <text evidence="2">The sequence shown here is derived from an EMBL/GenBank/DDBJ whole genome shotgun (WGS) entry which is preliminary data.</text>
</comment>
<evidence type="ECO:0000313" key="2">
    <source>
        <dbReference type="EMBL" id="GAG85721.1"/>
    </source>
</evidence>
<dbReference type="InterPro" id="IPR050834">
    <property type="entry name" value="Glycosyltransf_2"/>
</dbReference>
<protein>
    <recommendedName>
        <fullName evidence="1">Glycosyltransferase 2-like domain-containing protein</fullName>
    </recommendedName>
</protein>
<dbReference type="InterPro" id="IPR001173">
    <property type="entry name" value="Glyco_trans_2-like"/>
</dbReference>
<gene>
    <name evidence="2" type="ORF">S01H4_34203</name>
</gene>